<dbReference type="OrthoDB" id="1376827at2"/>
<protein>
    <submittedName>
        <fullName evidence="1">Uncharacterized protein</fullName>
    </submittedName>
</protein>
<keyword evidence="2" id="KW-1185">Reference proteome</keyword>
<reference evidence="2" key="1">
    <citation type="submission" date="2016-11" db="EMBL/GenBank/DDBJ databases">
        <authorList>
            <person name="Varghese N."/>
            <person name="Submissions S."/>
        </authorList>
    </citation>
    <scope>NUCLEOTIDE SEQUENCE [LARGE SCALE GENOMIC DNA]</scope>
    <source>
        <strain evidence="2">DSM 27619</strain>
    </source>
</reference>
<dbReference type="STRING" id="1416778.SAMN05443633_101606"/>
<organism evidence="1 2">
    <name type="scientific">Chryseobacterium arachidis</name>
    <dbReference type="NCBI Taxonomy" id="1416778"/>
    <lineage>
        <taxon>Bacteria</taxon>
        <taxon>Pseudomonadati</taxon>
        <taxon>Bacteroidota</taxon>
        <taxon>Flavobacteriia</taxon>
        <taxon>Flavobacteriales</taxon>
        <taxon>Weeksellaceae</taxon>
        <taxon>Chryseobacterium group</taxon>
        <taxon>Chryseobacterium</taxon>
    </lineage>
</organism>
<name>A0A1M4UV27_9FLAO</name>
<evidence type="ECO:0000313" key="2">
    <source>
        <dbReference type="Proteomes" id="UP000184518"/>
    </source>
</evidence>
<proteinExistence type="predicted"/>
<dbReference type="AlphaFoldDB" id="A0A1M4UV27"/>
<sequence length="64" mass="7406">MASGFITLQNGQDWSSRWSGYDYVLETIMNRLSSEGDEGHLKQWLHYILPTENDAESGYCFLDE</sequence>
<dbReference type="EMBL" id="FQUT01000001">
    <property type="protein sequence ID" value="SHE60576.1"/>
    <property type="molecule type" value="Genomic_DNA"/>
</dbReference>
<gene>
    <name evidence="1" type="ORF">SAMN05443633_101606</name>
</gene>
<accession>A0A1M4UV27</accession>
<dbReference type="Proteomes" id="UP000184518">
    <property type="component" value="Unassembled WGS sequence"/>
</dbReference>
<evidence type="ECO:0000313" key="1">
    <source>
        <dbReference type="EMBL" id="SHE60576.1"/>
    </source>
</evidence>
<dbReference type="RefSeq" id="WP_072953125.1">
    <property type="nucleotide sequence ID" value="NZ_FQUT01000001.1"/>
</dbReference>